<gene>
    <name evidence="12" type="primary">flgK</name>
    <name evidence="12" type="ORF">B9G39_07230</name>
</gene>
<proteinExistence type="inferred from homology"/>
<dbReference type="InterPro" id="IPR010930">
    <property type="entry name" value="Flg_bb/hook_C_dom"/>
</dbReference>
<comment type="subcellular location">
    <subcellularLocation>
        <location evidence="1">Bacterial flagellum</location>
    </subcellularLocation>
    <subcellularLocation>
        <location evidence="2">Secreted</location>
    </subcellularLocation>
</comment>
<keyword evidence="7" id="KW-0175">Coiled coil</keyword>
<feature type="domain" description="Flagellar basal-body/hook protein C-terminal" evidence="9">
    <location>
        <begin position="880"/>
        <end position="918"/>
    </location>
</feature>
<evidence type="ECO:0000259" key="9">
    <source>
        <dbReference type="Pfam" id="PF06429"/>
    </source>
</evidence>
<evidence type="ECO:0000256" key="5">
    <source>
        <dbReference type="ARBA" id="ARBA00022525"/>
    </source>
</evidence>
<evidence type="ECO:0000313" key="12">
    <source>
        <dbReference type="EMBL" id="RDH43248.1"/>
    </source>
</evidence>
<dbReference type="SUPFAM" id="SSF64518">
    <property type="entry name" value="Phase 1 flagellin"/>
    <property type="match status" value="2"/>
</dbReference>
<feature type="domain" description="Flagellar hook-associated protein FlgK helical" evidence="11">
    <location>
        <begin position="94"/>
        <end position="323"/>
    </location>
</feature>
<reference evidence="12 13" key="1">
    <citation type="submission" date="2017-04" db="EMBL/GenBank/DDBJ databases">
        <title>Draft genome sequence of Zooshikella ganghwensis VG4 isolated from Red Sea sediments.</title>
        <authorList>
            <person name="Rehman Z."/>
            <person name="Alam I."/>
            <person name="Kamau A."/>
            <person name="Bajic V."/>
            <person name="Leiknes T."/>
        </authorList>
    </citation>
    <scope>NUCLEOTIDE SEQUENCE [LARGE SCALE GENOMIC DNA]</scope>
    <source>
        <strain evidence="12 13">VG4</strain>
    </source>
</reference>
<dbReference type="GO" id="GO:0005198">
    <property type="term" value="F:structural molecule activity"/>
    <property type="evidence" value="ECO:0007669"/>
    <property type="project" value="InterPro"/>
</dbReference>
<comment type="caution">
    <text evidence="12">The sequence shown here is derived from an EMBL/GenBank/DDBJ whole genome shotgun (WGS) entry which is preliminary data.</text>
</comment>
<name>A0A4P9VJ15_9GAMM</name>
<evidence type="ECO:0000256" key="2">
    <source>
        <dbReference type="ARBA" id="ARBA00004613"/>
    </source>
</evidence>
<dbReference type="GO" id="GO:0005576">
    <property type="term" value="C:extracellular region"/>
    <property type="evidence" value="ECO:0007669"/>
    <property type="project" value="UniProtKB-SubCell"/>
</dbReference>
<dbReference type="InterPro" id="IPR053927">
    <property type="entry name" value="FlgK_helical"/>
</dbReference>
<dbReference type="PRINTS" id="PR01005">
    <property type="entry name" value="FLGHOOKAP1"/>
</dbReference>
<feature type="coiled-coil region" evidence="7">
    <location>
        <begin position="149"/>
        <end position="183"/>
    </location>
</feature>
<evidence type="ECO:0000259" key="11">
    <source>
        <dbReference type="Pfam" id="PF22638"/>
    </source>
</evidence>
<keyword evidence="5" id="KW-0964">Secreted</keyword>
<sequence>MAGNLLQIGTSGLQAYQRALNTTGHNIANVNTPGYSRQEAVFTTAQEQRIANYYQGSGVFVEDIRRFASQFVINQLRQDTSTHSQLSSFDLNIRQLDSLLADETTGLNVGLDKFFNALQAASENPTSIPARQLVLTEASGLASRFTTVQSTMESQNRAINQEIEALVEQVNSLAAGVAELNRQIVTQQGSGGDPNDLLDKRDELLRQLSEIVSVQVIEQDDNTLNVFIGKGQSLVVGVSANNLSTLPAKTESAGVNIVLQGTEQVLDNQITGGMLGGLLDYRDNILQPAFNNLGLVALAVGKTVNDQQRMGLDLSSSFGGRIFNDVNDRQATLDRVTASPNNTPPVDRVISISIDDVQSLKATNYTVEFIDNSTFTIRRDSDNSIALQASLSGLFPETVEVDGMRITFEAGSFQRGDEFFLEPTRNAASEFEVEMNDPRELAFAAAIRTQTSTTNQGTGSISQGDVFQVYDAETGNFLPAFATSGQLTPPLIIRFTTPTTYDVLDNSDPSNPKQLDPPIRNQVFIPGSPKDVFTLDQEQTIASSQARGTGDVGLVSAPVTVALPAVPNPVNGYSAQTITVSNRDPDTGIVTTSTVNTLANATAQEIANQLSQVDGVSANAFNQVEITNIIGGSGAAIELSINGESLTNSALGTVPVPDVDPLKNEDYIQVLADRINNNGNLTNQGIYAVVSETPGAPPVPTLKIYATTGVDLDVQMTADAADSFVVSNGQTGAALSTQTLTGSGPANATAVTIGGSLDVTMAEGVSFRTTPFVSSIFGDTSSFSFAKSSFKGFQVTLQGRPEANDTFTIDFNENGTSDNRNGFKMANLATQKTILGGTASYSEGYGQLVEFIGVNASQARIDLDASEALLNQTVSLRNSDSGVNMDEEAANLIRFQQAYNASAQVINVAREIFDTLLNAF</sequence>
<evidence type="ECO:0000256" key="4">
    <source>
        <dbReference type="ARBA" id="ARBA00016244"/>
    </source>
</evidence>
<dbReference type="PANTHER" id="PTHR30033">
    <property type="entry name" value="FLAGELLAR HOOK-ASSOCIATED PROTEIN 1"/>
    <property type="match status" value="1"/>
</dbReference>
<evidence type="ECO:0000256" key="7">
    <source>
        <dbReference type="SAM" id="Coils"/>
    </source>
</evidence>
<keyword evidence="6" id="KW-0975">Bacterial flagellum</keyword>
<keyword evidence="12" id="KW-0969">Cilium</keyword>
<evidence type="ECO:0000256" key="1">
    <source>
        <dbReference type="ARBA" id="ARBA00004365"/>
    </source>
</evidence>
<dbReference type="NCBIfam" id="TIGR02492">
    <property type="entry name" value="flgK_ends"/>
    <property type="match status" value="1"/>
</dbReference>
<dbReference type="EMBL" id="NDXW01000001">
    <property type="protein sequence ID" value="RDH43248.1"/>
    <property type="molecule type" value="Genomic_DNA"/>
</dbReference>
<dbReference type="InterPro" id="IPR001444">
    <property type="entry name" value="Flag_bb_rod_N"/>
</dbReference>
<dbReference type="Proteomes" id="UP000257039">
    <property type="component" value="Unassembled WGS sequence"/>
</dbReference>
<dbReference type="PANTHER" id="PTHR30033:SF1">
    <property type="entry name" value="FLAGELLAR HOOK-ASSOCIATED PROTEIN 1"/>
    <property type="match status" value="1"/>
</dbReference>
<feature type="domain" description="Flagellar hook-associated protein 1 D2-like" evidence="10">
    <location>
        <begin position="349"/>
        <end position="423"/>
    </location>
</feature>
<evidence type="ECO:0000256" key="3">
    <source>
        <dbReference type="ARBA" id="ARBA00009677"/>
    </source>
</evidence>
<dbReference type="Pfam" id="PF00460">
    <property type="entry name" value="Flg_bb_rod"/>
    <property type="match status" value="1"/>
</dbReference>
<comment type="similarity">
    <text evidence="3">Belongs to the flagella basal body rod proteins family.</text>
</comment>
<evidence type="ECO:0000259" key="10">
    <source>
        <dbReference type="Pfam" id="PF21158"/>
    </source>
</evidence>
<dbReference type="Pfam" id="PF06429">
    <property type="entry name" value="Flg_bbr_C"/>
    <property type="match status" value="1"/>
</dbReference>
<dbReference type="GO" id="GO:0044780">
    <property type="term" value="P:bacterial-type flagellum assembly"/>
    <property type="evidence" value="ECO:0007669"/>
    <property type="project" value="InterPro"/>
</dbReference>
<dbReference type="RefSeq" id="WP_094786607.1">
    <property type="nucleotide sequence ID" value="NZ_NDXW01000001.1"/>
</dbReference>
<keyword evidence="13" id="KW-1185">Reference proteome</keyword>
<evidence type="ECO:0000259" key="8">
    <source>
        <dbReference type="Pfam" id="PF00460"/>
    </source>
</evidence>
<feature type="domain" description="Flagellar basal body rod protein N-terminal" evidence="8">
    <location>
        <begin position="6"/>
        <end position="35"/>
    </location>
</feature>
<evidence type="ECO:0000313" key="13">
    <source>
        <dbReference type="Proteomes" id="UP000257039"/>
    </source>
</evidence>
<organism evidence="12 13">
    <name type="scientific">Zooshikella ganghwensis</name>
    <dbReference type="NCBI Taxonomy" id="202772"/>
    <lineage>
        <taxon>Bacteria</taxon>
        <taxon>Pseudomonadati</taxon>
        <taxon>Pseudomonadota</taxon>
        <taxon>Gammaproteobacteria</taxon>
        <taxon>Oceanospirillales</taxon>
        <taxon>Zooshikellaceae</taxon>
        <taxon>Zooshikella</taxon>
    </lineage>
</organism>
<protein>
    <recommendedName>
        <fullName evidence="4">Flagellar hook-associated protein 1</fullName>
    </recommendedName>
</protein>
<keyword evidence="12" id="KW-0966">Cell projection</keyword>
<dbReference type="Pfam" id="PF22638">
    <property type="entry name" value="FlgK_D1"/>
    <property type="match status" value="1"/>
</dbReference>
<keyword evidence="12" id="KW-0282">Flagellum</keyword>
<dbReference type="Pfam" id="PF21158">
    <property type="entry name" value="flgK_1st_1"/>
    <property type="match status" value="1"/>
</dbReference>
<accession>A0A4P9VJ15</accession>
<dbReference type="InterPro" id="IPR002371">
    <property type="entry name" value="FlgK"/>
</dbReference>
<dbReference type="AlphaFoldDB" id="A0A4P9VJ15"/>
<dbReference type="GO" id="GO:0009424">
    <property type="term" value="C:bacterial-type flagellum hook"/>
    <property type="evidence" value="ECO:0007669"/>
    <property type="project" value="InterPro"/>
</dbReference>
<dbReference type="InterPro" id="IPR049119">
    <property type="entry name" value="FlgK_D2-like"/>
</dbReference>
<evidence type="ECO:0000256" key="6">
    <source>
        <dbReference type="ARBA" id="ARBA00023143"/>
    </source>
</evidence>